<dbReference type="Proteomes" id="UP000295008">
    <property type="component" value="Unassembled WGS sequence"/>
</dbReference>
<sequence length="76" mass="8435">MAHSRNCPYCGKATLNYFERTPTTCVLACPGCRSLFPVRTTWGIAQELILAGITVFTGIISIIAFFGIRSMDDLRF</sequence>
<dbReference type="OrthoDB" id="1664032at2"/>
<dbReference type="RefSeq" id="WP_132012867.1">
    <property type="nucleotide sequence ID" value="NZ_SLUN01000003.1"/>
</dbReference>
<proteinExistence type="predicted"/>
<keyword evidence="1" id="KW-0812">Transmembrane</keyword>
<gene>
    <name evidence="2" type="ORF">EDC14_1003120</name>
</gene>
<evidence type="ECO:0000256" key="1">
    <source>
        <dbReference type="SAM" id="Phobius"/>
    </source>
</evidence>
<organism evidence="2 3">
    <name type="scientific">Hydrogenispora ethanolica</name>
    <dbReference type="NCBI Taxonomy" id="1082276"/>
    <lineage>
        <taxon>Bacteria</taxon>
        <taxon>Bacillati</taxon>
        <taxon>Bacillota</taxon>
        <taxon>Hydrogenispora</taxon>
    </lineage>
</organism>
<accession>A0A4R1S790</accession>
<evidence type="ECO:0000313" key="3">
    <source>
        <dbReference type="Proteomes" id="UP000295008"/>
    </source>
</evidence>
<evidence type="ECO:0000313" key="2">
    <source>
        <dbReference type="EMBL" id="TCL75188.1"/>
    </source>
</evidence>
<comment type="caution">
    <text evidence="2">The sequence shown here is derived from an EMBL/GenBank/DDBJ whole genome shotgun (WGS) entry which is preliminary data.</text>
</comment>
<dbReference type="AlphaFoldDB" id="A0A4R1S790"/>
<keyword evidence="3" id="KW-1185">Reference proteome</keyword>
<reference evidence="2 3" key="1">
    <citation type="submission" date="2019-03" db="EMBL/GenBank/DDBJ databases">
        <title>Genomic Encyclopedia of Type Strains, Phase IV (KMG-IV): sequencing the most valuable type-strain genomes for metagenomic binning, comparative biology and taxonomic classification.</title>
        <authorList>
            <person name="Goeker M."/>
        </authorList>
    </citation>
    <scope>NUCLEOTIDE SEQUENCE [LARGE SCALE GENOMIC DNA]</scope>
    <source>
        <strain evidence="2 3">LX-B</strain>
    </source>
</reference>
<protein>
    <submittedName>
        <fullName evidence="2">Uncharacterized protein</fullName>
    </submittedName>
</protein>
<keyword evidence="1" id="KW-0472">Membrane</keyword>
<name>A0A4R1S790_HYDET</name>
<dbReference type="EMBL" id="SLUN01000003">
    <property type="protein sequence ID" value="TCL75188.1"/>
    <property type="molecule type" value="Genomic_DNA"/>
</dbReference>
<keyword evidence="1" id="KW-1133">Transmembrane helix</keyword>
<feature type="transmembrane region" description="Helical" evidence="1">
    <location>
        <begin position="48"/>
        <end position="68"/>
    </location>
</feature>